<evidence type="ECO:0000313" key="1">
    <source>
        <dbReference type="EMBL" id="MBT1706000.1"/>
    </source>
</evidence>
<reference evidence="1 2" key="1">
    <citation type="submission" date="2021-05" db="EMBL/GenBank/DDBJ databases">
        <title>A Polyphasic approach of four new species of the genus Ohtaekwangia: Ohtaekwangia histidinii sp. nov., Ohtaekwangia cretensis sp. nov., Ohtaekwangia indiensis sp. nov., Ohtaekwangia reichenbachii sp. nov. from diverse environment.</title>
        <authorList>
            <person name="Octaviana S."/>
        </authorList>
    </citation>
    <scope>NUCLEOTIDE SEQUENCE [LARGE SCALE GENOMIC DNA]</scope>
    <source>
        <strain evidence="1 2">PWU20</strain>
    </source>
</reference>
<proteinExistence type="predicted"/>
<evidence type="ECO:0000313" key="2">
    <source>
        <dbReference type="Proteomes" id="UP000772618"/>
    </source>
</evidence>
<name>A0ABS5VX59_9BACT</name>
<dbReference type="EMBL" id="JAHESD010000078">
    <property type="protein sequence ID" value="MBT1706000.1"/>
    <property type="molecule type" value="Genomic_DNA"/>
</dbReference>
<sequence>MQNELELRKGSKAYFSEDFVSIEYDFANHYLYVNWKGYQTEGSVKQGCEKMLEALLHYKCQNILNDNTNVLGIWTPAAQWVGENWLPRMVEAGLKYFAWVYSPSMLSQISTNEALKHTPPINIVKTFYDLESAKRSLTAKK</sequence>
<organism evidence="1 2">
    <name type="scientific">Chryseosolibacter indicus</name>
    <dbReference type="NCBI Taxonomy" id="2782351"/>
    <lineage>
        <taxon>Bacteria</taxon>
        <taxon>Pseudomonadati</taxon>
        <taxon>Bacteroidota</taxon>
        <taxon>Cytophagia</taxon>
        <taxon>Cytophagales</taxon>
        <taxon>Chryseotaleaceae</taxon>
        <taxon>Chryseosolibacter</taxon>
    </lineage>
</organism>
<comment type="caution">
    <text evidence="1">The sequence shown here is derived from an EMBL/GenBank/DDBJ whole genome shotgun (WGS) entry which is preliminary data.</text>
</comment>
<protein>
    <submittedName>
        <fullName evidence="1">Uncharacterized protein</fullName>
    </submittedName>
</protein>
<dbReference type="Proteomes" id="UP000772618">
    <property type="component" value="Unassembled WGS sequence"/>
</dbReference>
<keyword evidence="2" id="KW-1185">Reference proteome</keyword>
<accession>A0ABS5VX59</accession>
<gene>
    <name evidence="1" type="ORF">KK060_22100</name>
</gene>